<gene>
    <name evidence="2" type="ORF">EV138_0947</name>
</gene>
<comment type="caution">
    <text evidence="2">The sequence shown here is derived from an EMBL/GenBank/DDBJ whole genome shotgun (WGS) entry which is preliminary data.</text>
</comment>
<reference evidence="2 3" key="1">
    <citation type="submission" date="2019-03" db="EMBL/GenBank/DDBJ databases">
        <title>Genomic Encyclopedia of Type Strains, Phase III (KMG-III): the genomes of soil and plant-associated and newly described type strains.</title>
        <authorList>
            <person name="Whitman W."/>
        </authorList>
    </citation>
    <scope>NUCLEOTIDE SEQUENCE [LARGE SCALE GENOMIC DNA]</scope>
    <source>
        <strain evidence="2 3">VKM Ac-2575</strain>
    </source>
</reference>
<accession>A0A4R7T6F6</accession>
<dbReference type="Proteomes" id="UP000295151">
    <property type="component" value="Unassembled WGS sequence"/>
</dbReference>
<dbReference type="EMBL" id="SOCE01000001">
    <property type="protein sequence ID" value="TDU87424.1"/>
    <property type="molecule type" value="Genomic_DNA"/>
</dbReference>
<dbReference type="RefSeq" id="WP_238157955.1">
    <property type="nucleotide sequence ID" value="NZ_SOCE01000001.1"/>
</dbReference>
<evidence type="ECO:0000256" key="1">
    <source>
        <dbReference type="SAM" id="MobiDB-lite"/>
    </source>
</evidence>
<protein>
    <recommendedName>
        <fullName evidence="4">DUF4333 domain-containing protein</fullName>
    </recommendedName>
</protein>
<evidence type="ECO:0000313" key="2">
    <source>
        <dbReference type="EMBL" id="TDU87424.1"/>
    </source>
</evidence>
<proteinExistence type="predicted"/>
<organism evidence="2 3">
    <name type="scientific">Kribbella voronezhensis</name>
    <dbReference type="NCBI Taxonomy" id="2512212"/>
    <lineage>
        <taxon>Bacteria</taxon>
        <taxon>Bacillati</taxon>
        <taxon>Actinomycetota</taxon>
        <taxon>Actinomycetes</taxon>
        <taxon>Propionibacteriales</taxon>
        <taxon>Kribbellaceae</taxon>
        <taxon>Kribbella</taxon>
    </lineage>
</organism>
<feature type="compositionally biased region" description="Pro residues" evidence="1">
    <location>
        <begin position="80"/>
        <end position="91"/>
    </location>
</feature>
<keyword evidence="3" id="KW-1185">Reference proteome</keyword>
<feature type="compositionally biased region" description="Low complexity" evidence="1">
    <location>
        <begin position="54"/>
        <end position="79"/>
    </location>
</feature>
<sequence length="244" mass="24812">MNLSGIERPGVLRGAVSRGAMRRGAVLRGAVVPGALLLGALALAGCSDTPSKDAGGTPSSKPTGGSSTAPIPTASTPTLTPLPTPSKPWPTPKVTGQPASDAPLAQRIRFAIAKQAQIAAGKAATTTVTCPGIEDAEKPGTHDLSCTVTYAGKSYPGKLTIEAKQYTATYKFTSDSVPIVRAKVVDAVQRTVTDAAKVTCTMDDVAVVKHTSQGISCDVTSTGNAVQPYRAQVSGNGQVLVTKA</sequence>
<evidence type="ECO:0008006" key="4">
    <source>
        <dbReference type="Google" id="ProtNLM"/>
    </source>
</evidence>
<evidence type="ECO:0000313" key="3">
    <source>
        <dbReference type="Proteomes" id="UP000295151"/>
    </source>
</evidence>
<dbReference type="AlphaFoldDB" id="A0A4R7T6F6"/>
<feature type="region of interest" description="Disordered" evidence="1">
    <location>
        <begin position="48"/>
        <end position="100"/>
    </location>
</feature>
<name>A0A4R7T6F6_9ACTN</name>